<evidence type="ECO:0000313" key="1">
    <source>
        <dbReference type="EMBL" id="KAK6733324.1"/>
    </source>
</evidence>
<gene>
    <name evidence="1" type="primary">Necator_chrII.g5004</name>
    <name evidence="1" type="ORF">RB195_017212</name>
</gene>
<dbReference type="EMBL" id="JAVFWL010000002">
    <property type="protein sequence ID" value="KAK6733324.1"/>
    <property type="molecule type" value="Genomic_DNA"/>
</dbReference>
<dbReference type="KEGG" id="nai:NECAME_05108"/>
<accession>A0ABR1C462</accession>
<keyword evidence="2" id="KW-1185">Reference proteome</keyword>
<comment type="caution">
    <text evidence="1">The sequence shown here is derived from an EMBL/GenBank/DDBJ whole genome shotgun (WGS) entry which is preliminary data.</text>
</comment>
<dbReference type="Proteomes" id="UP001303046">
    <property type="component" value="Unassembled WGS sequence"/>
</dbReference>
<reference evidence="1 2" key="1">
    <citation type="submission" date="2023-08" db="EMBL/GenBank/DDBJ databases">
        <title>A Necator americanus chromosomal reference genome.</title>
        <authorList>
            <person name="Ilik V."/>
            <person name="Petrzelkova K.J."/>
            <person name="Pardy F."/>
            <person name="Fuh T."/>
            <person name="Niatou-Singa F.S."/>
            <person name="Gouil Q."/>
            <person name="Baker L."/>
            <person name="Ritchie M.E."/>
            <person name="Jex A.R."/>
            <person name="Gazzola D."/>
            <person name="Li H."/>
            <person name="Toshio Fujiwara R."/>
            <person name="Zhan B."/>
            <person name="Aroian R.V."/>
            <person name="Pafco B."/>
            <person name="Schwarz E.M."/>
        </authorList>
    </citation>
    <scope>NUCLEOTIDE SEQUENCE [LARGE SCALE GENOMIC DNA]</scope>
    <source>
        <strain evidence="1 2">Aroian</strain>
        <tissue evidence="1">Whole animal</tissue>
    </source>
</reference>
<protein>
    <submittedName>
        <fullName evidence="1">Uncharacterized protein</fullName>
    </submittedName>
</protein>
<proteinExistence type="predicted"/>
<name>A0ABR1C462_NECAM</name>
<sequence>MPTTAMFYNLRRSISLGLFKNKDDEYHPQIEEELEAKRRAQKIREKERSRSEAAKLRSALATDPHIHKNKSSKKGEHHEHKHYEKKSHPSYSSLDNATTPSTFHRSAPVCRKLRDSPKHVM</sequence>
<organism evidence="1 2">
    <name type="scientific">Necator americanus</name>
    <name type="common">Human hookworm</name>
    <dbReference type="NCBI Taxonomy" id="51031"/>
    <lineage>
        <taxon>Eukaryota</taxon>
        <taxon>Metazoa</taxon>
        <taxon>Ecdysozoa</taxon>
        <taxon>Nematoda</taxon>
        <taxon>Chromadorea</taxon>
        <taxon>Rhabditida</taxon>
        <taxon>Rhabditina</taxon>
        <taxon>Rhabditomorpha</taxon>
        <taxon>Strongyloidea</taxon>
        <taxon>Ancylostomatidae</taxon>
        <taxon>Bunostominae</taxon>
        <taxon>Necator</taxon>
    </lineage>
</organism>
<dbReference type="CTD" id="25345140"/>
<evidence type="ECO:0000313" key="2">
    <source>
        <dbReference type="Proteomes" id="UP001303046"/>
    </source>
</evidence>